<reference evidence="5" key="1">
    <citation type="submission" date="2025-08" db="UniProtKB">
        <authorList>
            <consortium name="Ensembl"/>
        </authorList>
    </citation>
    <scope>IDENTIFICATION</scope>
</reference>
<evidence type="ECO:0000259" key="3">
    <source>
        <dbReference type="Pfam" id="PF04775"/>
    </source>
</evidence>
<dbReference type="Proteomes" id="UP000694546">
    <property type="component" value="Chromosome 13"/>
</dbReference>
<evidence type="ECO:0000259" key="4">
    <source>
        <dbReference type="Pfam" id="PF08840"/>
    </source>
</evidence>
<organism evidence="5 6">
    <name type="scientific">Gadus morhua</name>
    <name type="common">Atlantic cod</name>
    <dbReference type="NCBI Taxonomy" id="8049"/>
    <lineage>
        <taxon>Eukaryota</taxon>
        <taxon>Metazoa</taxon>
        <taxon>Chordata</taxon>
        <taxon>Craniata</taxon>
        <taxon>Vertebrata</taxon>
        <taxon>Euteleostomi</taxon>
        <taxon>Actinopterygii</taxon>
        <taxon>Neopterygii</taxon>
        <taxon>Teleostei</taxon>
        <taxon>Neoteleostei</taxon>
        <taxon>Acanthomorphata</taxon>
        <taxon>Zeiogadaria</taxon>
        <taxon>Gadariae</taxon>
        <taxon>Gadiformes</taxon>
        <taxon>Gadoidei</taxon>
        <taxon>Gadidae</taxon>
        <taxon>Gadus</taxon>
    </lineage>
</organism>
<dbReference type="PANTHER" id="PTHR10824">
    <property type="entry name" value="ACYL-COENZYME A THIOESTERASE-RELATED"/>
    <property type="match status" value="1"/>
</dbReference>
<dbReference type="RefSeq" id="XP_030231225.1">
    <property type="nucleotide sequence ID" value="XM_030375365.1"/>
</dbReference>
<dbReference type="PIRSF" id="PIRSF016521">
    <property type="entry name" value="Acyl-CoA_hydro"/>
    <property type="match status" value="1"/>
</dbReference>
<dbReference type="AlphaFoldDB" id="A0A8C4ZJ90"/>
<feature type="active site" description="Charge relay system" evidence="2">
    <location>
        <position position="409"/>
    </location>
</feature>
<dbReference type="PANTHER" id="PTHR10824:SF36">
    <property type="entry name" value="ACYL-COA THIOESTERASE 17-RELATED"/>
    <property type="match status" value="1"/>
</dbReference>
<feature type="active site" description="Charge relay system" evidence="2">
    <location>
        <position position="374"/>
    </location>
</feature>
<dbReference type="RefSeq" id="XP_030231224.1">
    <property type="nucleotide sequence ID" value="XM_030375364.1"/>
</dbReference>
<reference evidence="5" key="2">
    <citation type="submission" date="2025-09" db="UniProtKB">
        <authorList>
            <consortium name="Ensembl"/>
        </authorList>
    </citation>
    <scope>IDENTIFICATION</scope>
</reference>
<dbReference type="Ensembl" id="ENSGMOT00000016608.2">
    <property type="protein sequence ID" value="ENSGMOP00000016193.2"/>
    <property type="gene ID" value="ENSGMOG00000015123.2"/>
</dbReference>
<comment type="similarity">
    <text evidence="1">Belongs to the C/M/P thioester hydrolase family.</text>
</comment>
<dbReference type="GO" id="GO:0006637">
    <property type="term" value="P:acyl-CoA metabolic process"/>
    <property type="evidence" value="ECO:0007669"/>
    <property type="project" value="InterPro"/>
</dbReference>
<name>A0A8C4ZJ90_GADMO</name>
<feature type="domain" description="BAAT/Acyl-CoA thioester hydrolase C-terminal" evidence="4">
    <location>
        <begin position="263"/>
        <end position="461"/>
    </location>
</feature>
<dbReference type="InterPro" id="IPR006862">
    <property type="entry name" value="Thio_Ohase/aa_AcTrfase"/>
</dbReference>
<evidence type="ECO:0000313" key="6">
    <source>
        <dbReference type="Proteomes" id="UP000694546"/>
    </source>
</evidence>
<evidence type="ECO:0000256" key="1">
    <source>
        <dbReference type="ARBA" id="ARBA00006538"/>
    </source>
</evidence>
<dbReference type="InterPro" id="IPR029058">
    <property type="entry name" value="AB_hydrolase_fold"/>
</dbReference>
<feature type="active site" description="Charge relay system" evidence="2">
    <location>
        <position position="289"/>
    </location>
</feature>
<dbReference type="Gene3D" id="3.40.50.1820">
    <property type="entry name" value="alpha/beta hydrolase"/>
    <property type="match status" value="1"/>
</dbReference>
<dbReference type="Pfam" id="PF04775">
    <property type="entry name" value="Bile_Hydr_Trans"/>
    <property type="match status" value="1"/>
</dbReference>
<accession>A0A8C4ZJ90</accession>
<dbReference type="GeneID" id="115557495"/>
<dbReference type="OrthoDB" id="6347013at2759"/>
<keyword evidence="6" id="KW-1185">Reference proteome</keyword>
<dbReference type="OMA" id="KYWTYDD"/>
<dbReference type="Gene3D" id="2.60.40.2240">
    <property type="entry name" value="Acyl-CoA thioester hydrolase/BAAT N-terminal domain"/>
    <property type="match status" value="1"/>
</dbReference>
<dbReference type="InterPro" id="IPR042490">
    <property type="entry name" value="Thio_Ohase/BAAT_N"/>
</dbReference>
<dbReference type="GeneTree" id="ENSGT01010000222336"/>
<dbReference type="SUPFAM" id="SSF53474">
    <property type="entry name" value="alpha/beta-Hydrolases"/>
    <property type="match status" value="1"/>
</dbReference>
<sequence length="463" mass="51176">MLKAHSSVTALLRTTGISIRPEVTTLRNVACMQHLLGAVRWKSQLRPAPLLTARPSRALIDEQISIQGRFLPPNCPVTVRAHMHSEEGDLWEAFSHYNTDENGVVNLTKDPSVGGSYFGCEPMGLFWALHPAPSAREGLRLRKRDVETPYVVQLSLWEGHMTSDQDTMDELAGCLAALSVERWYMAPHTRRVEIRQNGVVGTLFLPSGPGPFPAMVDLWGIGGGLNEYRSALFASKGIASLSLAYFGHKDIPGPPNQINVGDDYFRSAYNLLQDHQEVCGERIGLIGLSYGVYLVLHMATHIGLKPKCVIGINGPVGSNDKWPSMMSGSSLKAVDEHGNFTVKDMTMPYNIAKDNKIKIETLECPLLYILGEDDNNCASVESANEIEEVLRSAGKAQLFTRLSYPGAGHLIEPPYSPNTSVSLWRAKPKRIRAFWGGHPAPHAAAQEDAWKKMFDFMDCNLRR</sequence>
<feature type="domain" description="Acyl-CoA thioester hydrolase/bile acid-CoA amino acid N-acetyltransferase" evidence="3">
    <location>
        <begin position="61"/>
        <end position="196"/>
    </location>
</feature>
<proteinExistence type="inferred from homology"/>
<evidence type="ECO:0000313" key="5">
    <source>
        <dbReference type="Ensembl" id="ENSGMOP00000016193.2"/>
    </source>
</evidence>
<dbReference type="Pfam" id="PF08840">
    <property type="entry name" value="BAAT_C"/>
    <property type="match status" value="1"/>
</dbReference>
<gene>
    <name evidence="5" type="primary">LOC115557495</name>
</gene>
<evidence type="ECO:0000256" key="2">
    <source>
        <dbReference type="PIRSR" id="PIRSR016521-1"/>
    </source>
</evidence>
<dbReference type="InterPro" id="IPR014940">
    <property type="entry name" value="BAAT_C"/>
</dbReference>
<dbReference type="GO" id="GO:0006631">
    <property type="term" value="P:fatty acid metabolic process"/>
    <property type="evidence" value="ECO:0007669"/>
    <property type="project" value="TreeGrafter"/>
</dbReference>
<dbReference type="GO" id="GO:0047617">
    <property type="term" value="F:fatty acyl-CoA hydrolase activity"/>
    <property type="evidence" value="ECO:0007669"/>
    <property type="project" value="TreeGrafter"/>
</dbReference>
<protein>
    <submittedName>
        <fullName evidence="5">Acyl-coenzyme A thioesterase 1-like</fullName>
    </submittedName>
</protein>
<dbReference type="RefSeq" id="XP_030231226.1">
    <property type="nucleotide sequence ID" value="XM_030375366.1"/>
</dbReference>
<dbReference type="InterPro" id="IPR016662">
    <property type="entry name" value="Acyl-CoA_thioEstase_long-chain"/>
</dbReference>